<comment type="caution">
    <text evidence="1">The sequence shown here is derived from an EMBL/GenBank/DDBJ whole genome shotgun (WGS) entry which is preliminary data.</text>
</comment>
<protein>
    <submittedName>
        <fullName evidence="1">Uncharacterized protein</fullName>
    </submittedName>
</protein>
<reference evidence="1 2" key="1">
    <citation type="journal article" date="2014" name="Agronomy (Basel)">
        <title>A Draft Genome Sequence for Ensete ventricosum, the Drought-Tolerant Tree Against Hunger.</title>
        <authorList>
            <person name="Harrison J."/>
            <person name="Moore K.A."/>
            <person name="Paszkiewicz K."/>
            <person name="Jones T."/>
            <person name="Grant M."/>
            <person name="Ambacheew D."/>
            <person name="Muzemil S."/>
            <person name="Studholme D.J."/>
        </authorList>
    </citation>
    <scope>NUCLEOTIDE SEQUENCE [LARGE SCALE GENOMIC DNA]</scope>
</reference>
<proteinExistence type="predicted"/>
<dbReference type="AlphaFoldDB" id="A0A426YVE1"/>
<accession>A0A426YVE1</accession>
<sequence>MGCGMRLPRVVGSPFVATAASSRDGNIGCACNSSSGGHSSLLVLHGLGMQEGFEDSDLMGKEHGRS</sequence>
<name>A0A426YVE1_ENSVE</name>
<dbReference type="Proteomes" id="UP000287651">
    <property type="component" value="Unassembled WGS sequence"/>
</dbReference>
<evidence type="ECO:0000313" key="1">
    <source>
        <dbReference type="EMBL" id="RRT55703.1"/>
    </source>
</evidence>
<gene>
    <name evidence="1" type="ORF">B296_00020109</name>
</gene>
<dbReference type="EMBL" id="AMZH03009962">
    <property type="protein sequence ID" value="RRT55703.1"/>
    <property type="molecule type" value="Genomic_DNA"/>
</dbReference>
<evidence type="ECO:0000313" key="2">
    <source>
        <dbReference type="Proteomes" id="UP000287651"/>
    </source>
</evidence>
<organism evidence="1 2">
    <name type="scientific">Ensete ventricosum</name>
    <name type="common">Abyssinian banana</name>
    <name type="synonym">Musa ensete</name>
    <dbReference type="NCBI Taxonomy" id="4639"/>
    <lineage>
        <taxon>Eukaryota</taxon>
        <taxon>Viridiplantae</taxon>
        <taxon>Streptophyta</taxon>
        <taxon>Embryophyta</taxon>
        <taxon>Tracheophyta</taxon>
        <taxon>Spermatophyta</taxon>
        <taxon>Magnoliopsida</taxon>
        <taxon>Liliopsida</taxon>
        <taxon>Zingiberales</taxon>
        <taxon>Musaceae</taxon>
        <taxon>Ensete</taxon>
    </lineage>
</organism>